<dbReference type="Pfam" id="PF19842">
    <property type="entry name" value="YqeC"/>
    <property type="match status" value="1"/>
</dbReference>
<dbReference type="InterPro" id="IPR017587">
    <property type="entry name" value="YqeC"/>
</dbReference>
<sequence>MLSSLLHIQRGLTAIIGSGGKSTLLRALAEELSRDARVIVATSTKMHVPDWCPVVLGASLDDVRMALCEASIVCAGSIHLPMGKLAEPRAAFSDLVCSADYVLVEADGAKTLPLKAHAEHEPVIPACAGRTVCVVGVDGLGAPRLADVPPSAAIRAAGRRFRRRCGHARGGGGGAARRGAS</sequence>
<name>A0A4Q2K3C0_9ACTN</name>
<proteinExistence type="predicted"/>
<evidence type="ECO:0000313" key="3">
    <source>
        <dbReference type="Proteomes" id="UP000293345"/>
    </source>
</evidence>
<reference evidence="2 3" key="1">
    <citation type="submission" date="2019-01" db="EMBL/GenBank/DDBJ databases">
        <title>Senegalimassilia sp. nov. KGMB04484 isolated human feces.</title>
        <authorList>
            <person name="Han K.-I."/>
            <person name="Kim J.-S."/>
            <person name="Lee K.C."/>
            <person name="Suh M.K."/>
            <person name="Eom M.K."/>
            <person name="Lee J.H."/>
            <person name="Park S.-H."/>
            <person name="Kang S.W."/>
            <person name="Park J.-E."/>
            <person name="Oh B.S."/>
            <person name="Yu S.Y."/>
            <person name="Choi S.-H."/>
            <person name="Lee D.H."/>
            <person name="Yoon H."/>
            <person name="Kim B.-Y."/>
            <person name="Lee J.H."/>
            <person name="Lee J.-S."/>
        </authorList>
    </citation>
    <scope>NUCLEOTIDE SEQUENCE [LARGE SCALE GENOMIC DNA]</scope>
    <source>
        <strain evidence="2 3">KGMB04484</strain>
    </source>
</reference>
<accession>A0A4Q2K3C0</accession>
<evidence type="ECO:0000313" key="1">
    <source>
        <dbReference type="EMBL" id="RXZ54320.1"/>
    </source>
</evidence>
<dbReference type="NCBIfam" id="TIGR03172">
    <property type="entry name" value="selenium cofactor biosynthesis protein YqeC"/>
    <property type="match status" value="1"/>
</dbReference>
<gene>
    <name evidence="2" type="primary">yqeC</name>
    <name evidence="1" type="ORF">ET524_07380</name>
    <name evidence="2" type="ORF">ET524_11295</name>
</gene>
<keyword evidence="3" id="KW-1185">Reference proteome</keyword>
<dbReference type="Proteomes" id="UP000293345">
    <property type="component" value="Unassembled WGS sequence"/>
</dbReference>
<protein>
    <submittedName>
        <fullName evidence="2">Putative selenium-dependent hydroxylase accessory protein YqeC</fullName>
    </submittedName>
</protein>
<dbReference type="EMBL" id="SDPW01000001">
    <property type="protein sequence ID" value="RXZ54320.1"/>
    <property type="molecule type" value="Genomic_DNA"/>
</dbReference>
<dbReference type="AlphaFoldDB" id="A0A4Q2K3C0"/>
<comment type="caution">
    <text evidence="2">The sequence shown here is derived from an EMBL/GenBank/DDBJ whole genome shotgun (WGS) entry which is preliminary data.</text>
</comment>
<organism evidence="2 3">
    <name type="scientific">Senegalimassilia faecalis</name>
    <dbReference type="NCBI Taxonomy" id="2509433"/>
    <lineage>
        <taxon>Bacteria</taxon>
        <taxon>Bacillati</taxon>
        <taxon>Actinomycetota</taxon>
        <taxon>Coriobacteriia</taxon>
        <taxon>Coriobacteriales</taxon>
        <taxon>Coriobacteriaceae</taxon>
        <taxon>Senegalimassilia</taxon>
    </lineage>
</organism>
<evidence type="ECO:0000313" key="2">
    <source>
        <dbReference type="EMBL" id="RXZ54998.1"/>
    </source>
</evidence>
<dbReference type="EMBL" id="SDPW01000001">
    <property type="protein sequence ID" value="RXZ54998.1"/>
    <property type="molecule type" value="Genomic_DNA"/>
</dbReference>